<keyword evidence="5" id="KW-1185">Reference proteome</keyword>
<dbReference type="Gene3D" id="2.40.50.140">
    <property type="entry name" value="Nucleic acid-binding proteins"/>
    <property type="match status" value="2"/>
</dbReference>
<dbReference type="SUPFAM" id="SSF50249">
    <property type="entry name" value="Nucleic acid-binding proteins"/>
    <property type="match status" value="2"/>
</dbReference>
<feature type="transmembrane region" description="Helical" evidence="1">
    <location>
        <begin position="361"/>
        <end position="381"/>
    </location>
</feature>
<feature type="transmembrane region" description="Helical" evidence="1">
    <location>
        <begin position="401"/>
        <end position="426"/>
    </location>
</feature>
<protein>
    <recommendedName>
        <fullName evidence="2">Replication protein A 70 kDa DNA-binding subunit B/D first OB fold domain-containing protein</fullName>
    </recommendedName>
</protein>
<evidence type="ECO:0000259" key="2">
    <source>
        <dbReference type="Pfam" id="PF02721"/>
    </source>
</evidence>
<dbReference type="PANTHER" id="PTHR33430:SF1">
    <property type="entry name" value="PGG DOMAIN-CONTAINING PROTEIN"/>
    <property type="match status" value="1"/>
</dbReference>
<accession>A0A165A302</accession>
<dbReference type="InterPro" id="IPR003871">
    <property type="entry name" value="RFA1B/D_OB_1st"/>
</dbReference>
<dbReference type="Pfam" id="PF02721">
    <property type="entry name" value="DUF223"/>
    <property type="match status" value="2"/>
</dbReference>
<sequence>MDNMPYQMISSLRPRTRTDWRLKVRVTRMWRQLTCSVETVGLNMIFVDELGGRIHAWLPAQQMHRLENQIIEGETKSAQVIFYKEMGESFNQAIHDVVQHLIIVIISSCKAQMLTGESYTKNMDNIPYHMINNLRPNTRNGWRLKVRLTRMWCQITRNAETVAIKLIFVDALGGRIHASIPAQYIHQLEKNIAEGETYDVNKFVVRRYADMQHGRCLKNDIYIQLNHMTEVMVTGGVDYIQQHVFQFTDLDALYDAAHEQKYLIDVVGILEQAGLVTHFRNRNAVFVGLSQASPGIRSLENRHECDAGPGVAKMLVLYEVVAFACFLLSSLVAKVLKLLFRLDGKQIRLFIRQGFGVKDALLLLTVFSSVTGIILLTLSVVNVVQIRIGLYSSGSAEARMAIWALCTIVAIALVIYVVSISVAIYASIIGDADIDPVLGQHHSSNRGNNNSADTDVAVQVRGLTQKKDDLVSRS</sequence>
<keyword evidence="1" id="KW-0472">Membrane</keyword>
<evidence type="ECO:0000313" key="5">
    <source>
        <dbReference type="Proteomes" id="UP000077755"/>
    </source>
</evidence>
<feature type="transmembrane region" description="Helical" evidence="1">
    <location>
        <begin position="315"/>
        <end position="340"/>
    </location>
</feature>
<dbReference type="Proteomes" id="UP000077755">
    <property type="component" value="Chromosome 4"/>
</dbReference>
<dbReference type="EMBL" id="LNRQ01000004">
    <property type="protein sequence ID" value="KZM96828.1"/>
    <property type="molecule type" value="Genomic_DNA"/>
</dbReference>
<dbReference type="PANTHER" id="PTHR33430">
    <property type="entry name" value="MATERNAL EFFECT EMBRYO ARREST PROTEIN"/>
    <property type="match status" value="1"/>
</dbReference>
<evidence type="ECO:0000256" key="1">
    <source>
        <dbReference type="SAM" id="Phobius"/>
    </source>
</evidence>
<name>A0A165A302_DAUCS</name>
<dbReference type="AlphaFoldDB" id="A0A165A302"/>
<dbReference type="STRING" id="79200.A0A165A302"/>
<feature type="domain" description="Replication protein A 70 kDa DNA-binding subunit B/D first OB fold" evidence="2">
    <location>
        <begin position="6"/>
        <end position="82"/>
    </location>
</feature>
<gene>
    <name evidence="3" type="ORF">DCAR_015810</name>
    <name evidence="4" type="ORF">DCAR_0414888</name>
</gene>
<reference evidence="3" key="1">
    <citation type="journal article" date="2016" name="Nat. Genet.">
        <title>A high-quality carrot genome assembly provides new insights into carotenoid accumulation and asterid genome evolution.</title>
        <authorList>
            <person name="Iorizzo M."/>
            <person name="Ellison S."/>
            <person name="Senalik D."/>
            <person name="Zeng P."/>
            <person name="Satapoomin P."/>
            <person name="Huang J."/>
            <person name="Bowman M."/>
            <person name="Iovene M."/>
            <person name="Sanseverino W."/>
            <person name="Cavagnaro P."/>
            <person name="Yildiz M."/>
            <person name="Macko-Podgorni A."/>
            <person name="Moranska E."/>
            <person name="Grzebelus E."/>
            <person name="Grzebelus D."/>
            <person name="Ashrafi H."/>
            <person name="Zheng Z."/>
            <person name="Cheng S."/>
            <person name="Spooner D."/>
            <person name="Van Deynze A."/>
            <person name="Simon P."/>
        </authorList>
    </citation>
    <scope>NUCLEOTIDE SEQUENCE [LARGE SCALE GENOMIC DNA]</scope>
    <source>
        <tissue evidence="3">Leaf</tissue>
    </source>
</reference>
<dbReference type="InterPro" id="IPR012340">
    <property type="entry name" value="NA-bd_OB-fold"/>
</dbReference>
<dbReference type="Gramene" id="KZM96828">
    <property type="protein sequence ID" value="KZM96828"/>
    <property type="gene ID" value="DCAR_015810"/>
</dbReference>
<proteinExistence type="predicted"/>
<keyword evidence="1" id="KW-0812">Transmembrane</keyword>
<keyword evidence="1" id="KW-1133">Transmembrane helix</keyword>
<reference evidence="4" key="2">
    <citation type="submission" date="2022-03" db="EMBL/GenBank/DDBJ databases">
        <title>Draft title - Genomic analysis of global carrot germplasm unveils the trajectory of domestication and the origin of high carotenoid orange carrot.</title>
        <authorList>
            <person name="Iorizzo M."/>
            <person name="Ellison S."/>
            <person name="Senalik D."/>
            <person name="Macko-Podgorni A."/>
            <person name="Grzebelus D."/>
            <person name="Bostan H."/>
            <person name="Rolling W."/>
            <person name="Curaba J."/>
            <person name="Simon P."/>
        </authorList>
    </citation>
    <scope>NUCLEOTIDE SEQUENCE</scope>
    <source>
        <tissue evidence="4">Leaf</tissue>
    </source>
</reference>
<evidence type="ECO:0000313" key="3">
    <source>
        <dbReference type="EMBL" id="KZM96828.1"/>
    </source>
</evidence>
<feature type="domain" description="Replication protein A 70 kDa DNA-binding subunit B/D first OB fold" evidence="2">
    <location>
        <begin position="128"/>
        <end position="231"/>
    </location>
</feature>
<dbReference type="EMBL" id="CP093346">
    <property type="protein sequence ID" value="WOG95563.1"/>
    <property type="molecule type" value="Genomic_DNA"/>
</dbReference>
<evidence type="ECO:0000313" key="4">
    <source>
        <dbReference type="EMBL" id="WOG95563.1"/>
    </source>
</evidence>
<organism evidence="3">
    <name type="scientific">Daucus carota subsp. sativus</name>
    <name type="common">Carrot</name>
    <dbReference type="NCBI Taxonomy" id="79200"/>
    <lineage>
        <taxon>Eukaryota</taxon>
        <taxon>Viridiplantae</taxon>
        <taxon>Streptophyta</taxon>
        <taxon>Embryophyta</taxon>
        <taxon>Tracheophyta</taxon>
        <taxon>Spermatophyta</taxon>
        <taxon>Magnoliopsida</taxon>
        <taxon>eudicotyledons</taxon>
        <taxon>Gunneridae</taxon>
        <taxon>Pentapetalae</taxon>
        <taxon>asterids</taxon>
        <taxon>campanulids</taxon>
        <taxon>Apiales</taxon>
        <taxon>Apiaceae</taxon>
        <taxon>Apioideae</taxon>
        <taxon>Scandiceae</taxon>
        <taxon>Daucinae</taxon>
        <taxon>Daucus</taxon>
        <taxon>Daucus sect. Daucus</taxon>
    </lineage>
</organism>